<keyword evidence="3" id="KW-1185">Reference proteome</keyword>
<gene>
    <name evidence="2" type="ORF">DDZ16_08790</name>
</gene>
<evidence type="ECO:0000313" key="2">
    <source>
        <dbReference type="EMBL" id="PWD99542.1"/>
    </source>
</evidence>
<dbReference type="EMBL" id="QEWP01000006">
    <property type="protein sequence ID" value="PWD99542.1"/>
    <property type="molecule type" value="Genomic_DNA"/>
</dbReference>
<evidence type="ECO:0000313" key="3">
    <source>
        <dbReference type="Proteomes" id="UP000244956"/>
    </source>
</evidence>
<dbReference type="OrthoDB" id="1442756at2"/>
<feature type="transmembrane region" description="Helical" evidence="1">
    <location>
        <begin position="39"/>
        <end position="61"/>
    </location>
</feature>
<keyword evidence="1" id="KW-1133">Transmembrane helix</keyword>
<keyword evidence="1" id="KW-0812">Transmembrane</keyword>
<dbReference type="AlphaFoldDB" id="A0A2U2B916"/>
<feature type="transmembrane region" description="Helical" evidence="1">
    <location>
        <begin position="82"/>
        <end position="105"/>
    </location>
</feature>
<protein>
    <submittedName>
        <fullName evidence="2">Uncharacterized protein</fullName>
    </submittedName>
</protein>
<feature type="transmembrane region" description="Helical" evidence="1">
    <location>
        <begin position="162"/>
        <end position="179"/>
    </location>
</feature>
<evidence type="ECO:0000256" key="1">
    <source>
        <dbReference type="SAM" id="Phobius"/>
    </source>
</evidence>
<feature type="transmembrane region" description="Helical" evidence="1">
    <location>
        <begin position="117"/>
        <end position="142"/>
    </location>
</feature>
<name>A0A2U2B916_9BACT</name>
<sequence>MREKFLNARHWQIFLITFAIPFFLQMAVVPVLLVTEIPWIMLFVMPVVVILYLGSFMGWLWSMAIGLQKKMPSGVTMKVKRFQYFFFFPIIYLPLLVVSIIYFSGTLAMSGGEPELGSIWLFLSIIVPLHFFAMFCMFYCLYFVSKTIRTVELQREVTFSDYAGEFFLLWFYPIGVWFVQPKVNALAG</sequence>
<organism evidence="2 3">
    <name type="scientific">Marinilabilia rubra</name>
    <dbReference type="NCBI Taxonomy" id="2162893"/>
    <lineage>
        <taxon>Bacteria</taxon>
        <taxon>Pseudomonadati</taxon>
        <taxon>Bacteroidota</taxon>
        <taxon>Bacteroidia</taxon>
        <taxon>Marinilabiliales</taxon>
        <taxon>Marinilabiliaceae</taxon>
        <taxon>Marinilabilia</taxon>
    </lineage>
</organism>
<dbReference type="Proteomes" id="UP000244956">
    <property type="component" value="Unassembled WGS sequence"/>
</dbReference>
<feature type="transmembrane region" description="Helical" evidence="1">
    <location>
        <begin position="12"/>
        <end position="33"/>
    </location>
</feature>
<accession>A0A2U2B916</accession>
<proteinExistence type="predicted"/>
<reference evidence="2 3" key="1">
    <citation type="submission" date="2018-05" db="EMBL/GenBank/DDBJ databases">
        <title>Marinilabilia rubrum sp. nov., isolated from saltern sediment.</title>
        <authorList>
            <person name="Zhang R."/>
        </authorList>
    </citation>
    <scope>NUCLEOTIDE SEQUENCE [LARGE SCALE GENOMIC DNA]</scope>
    <source>
        <strain evidence="2 3">WTE16</strain>
    </source>
</reference>
<comment type="caution">
    <text evidence="2">The sequence shown here is derived from an EMBL/GenBank/DDBJ whole genome shotgun (WGS) entry which is preliminary data.</text>
</comment>
<dbReference type="RefSeq" id="WP_109264083.1">
    <property type="nucleotide sequence ID" value="NZ_QEWP01000006.1"/>
</dbReference>
<keyword evidence="1" id="KW-0472">Membrane</keyword>